<dbReference type="SUPFAM" id="SSF54001">
    <property type="entry name" value="Cysteine proteinases"/>
    <property type="match status" value="1"/>
</dbReference>
<name>A0A6C0BMJ8_9ZZZZ</name>
<accession>A0A6C0BMJ8</accession>
<protein>
    <submittedName>
        <fullName evidence="1">Uncharacterized protein</fullName>
    </submittedName>
</protein>
<proteinExistence type="predicted"/>
<organism evidence="1">
    <name type="scientific">viral metagenome</name>
    <dbReference type="NCBI Taxonomy" id="1070528"/>
    <lineage>
        <taxon>unclassified sequences</taxon>
        <taxon>metagenomes</taxon>
        <taxon>organismal metagenomes</taxon>
    </lineage>
</organism>
<dbReference type="InterPro" id="IPR038765">
    <property type="entry name" value="Papain-like_cys_pep_sf"/>
</dbReference>
<evidence type="ECO:0000313" key="1">
    <source>
        <dbReference type="EMBL" id="QHS92799.1"/>
    </source>
</evidence>
<dbReference type="AlphaFoldDB" id="A0A6C0BMJ8"/>
<sequence length="271" mass="30596">MMILDSEFYDKVQPFDLLMYSGTGIISSTIRAAQGKMLGNSEFSHVDIVVTSEVLPQIPQLKPGRKYTLGSNLVIPLLTDGVKDVRTNTTKLGVQIRDLEEVVNKFYAKNQGNYICWCPLLDNPWVKSEKQRKKIIEDMTSFIAQFGFKPYERNFLDILGRIHKGARKINLQIEEKIVDGIKVLSTVGLVDRVESRDIQSNSFSCVEIVVMIYQVIGVLSMKLDPREVAPVHFVTKESPLPKVISDPVEIISTGSRKLQRRKSLKDIVLGL</sequence>
<reference evidence="1" key="1">
    <citation type="journal article" date="2020" name="Nature">
        <title>Giant virus diversity and host interactions through global metagenomics.</title>
        <authorList>
            <person name="Schulz F."/>
            <person name="Roux S."/>
            <person name="Paez-Espino D."/>
            <person name="Jungbluth S."/>
            <person name="Walsh D.A."/>
            <person name="Denef V.J."/>
            <person name="McMahon K.D."/>
            <person name="Konstantinidis K.T."/>
            <person name="Eloe-Fadrosh E.A."/>
            <person name="Kyrpides N.C."/>
            <person name="Woyke T."/>
        </authorList>
    </citation>
    <scope>NUCLEOTIDE SEQUENCE</scope>
    <source>
        <strain evidence="1">GVMAG-M-3300017651-5</strain>
    </source>
</reference>
<dbReference type="Gene3D" id="3.90.1720.10">
    <property type="entry name" value="endopeptidase domain like (from Nostoc punctiforme)"/>
    <property type="match status" value="1"/>
</dbReference>
<dbReference type="EMBL" id="MN739192">
    <property type="protein sequence ID" value="QHS92799.1"/>
    <property type="molecule type" value="Genomic_DNA"/>
</dbReference>